<protein>
    <recommendedName>
        <fullName evidence="5">Tetratricopeptide repeat protein</fullName>
    </recommendedName>
</protein>
<dbReference type="Proteomes" id="UP001220610">
    <property type="component" value="Chromosome"/>
</dbReference>
<keyword evidence="2" id="KW-0732">Signal</keyword>
<dbReference type="InterPro" id="IPR011990">
    <property type="entry name" value="TPR-like_helical_dom_sf"/>
</dbReference>
<proteinExistence type="predicted"/>
<feature type="signal peptide" evidence="2">
    <location>
        <begin position="1"/>
        <end position="19"/>
    </location>
</feature>
<sequence>MKPLITLLAFLTLFSPAFSQQPAPAASQLDIYSNETEARLLKRVAADSTVDLFELMLASDNFSGGALTLEVCRQKPDVFLAQNSLNGQATAKEIKKLFKKIHDAFLVKYEDNPAFSQLFSNGIYNCATATALYALLLDRMGIPYAIHEAPTHVYMVVAPYTHRVIFETTAPGMMIMQANDKMKTEYLEYLLKNKLITREEMQQNKDEVFNKYFYPDKEIRLRQLAGIIYHNAAVTAAQKEDHITAYKNFEKAYILYPEEKYRYLASGFLAIQINNVMKADQDKRLQLYQRYAEIGDKEQGNKSMLAFLDEERETMLFKSPDLLKYQQLYAAARLLVRDSATAVELRHDHYKDMARYYYLMKFPDTCLLYLDSAYALYPNDLLTKENYTVALLDMLQTIDSMPKIIDTIRYFSARLPFIEKNRNVQEYNIESLARHTYALLAYKEDYKDGLKYYKQLEAVLRKWPEFARKHQDRLVELTGKLAGYYVRQEKYKEAQQFLRTALEVFPGDEDILYRLQHVDKMVSKGK</sequence>
<dbReference type="SMART" id="SM00028">
    <property type="entry name" value="TPR"/>
    <property type="match status" value="3"/>
</dbReference>
<evidence type="ECO:0008006" key="5">
    <source>
        <dbReference type="Google" id="ProtNLM"/>
    </source>
</evidence>
<organism evidence="3 4">
    <name type="scientific">Candidatus Pseudobacter hemicellulosilyticus</name>
    <dbReference type="NCBI Taxonomy" id="3121375"/>
    <lineage>
        <taxon>Bacteria</taxon>
        <taxon>Pseudomonadati</taxon>
        <taxon>Bacteroidota</taxon>
        <taxon>Chitinophagia</taxon>
        <taxon>Chitinophagales</taxon>
        <taxon>Chitinophagaceae</taxon>
        <taxon>Pseudobacter</taxon>
    </lineage>
</organism>
<evidence type="ECO:0000256" key="1">
    <source>
        <dbReference type="PROSITE-ProRule" id="PRU00339"/>
    </source>
</evidence>
<name>A0AAJ5WVH0_9BACT</name>
<dbReference type="AlphaFoldDB" id="A0AAJ5WVH0"/>
<reference evidence="3" key="1">
    <citation type="submission" date="2023-03" db="EMBL/GenBank/DDBJ databases">
        <title>Andean soil-derived lignocellulolytic bacterial consortium as a source of novel taxa and putative plastic-active enzymes.</title>
        <authorList>
            <person name="Diaz-Garcia L."/>
            <person name="Chuvochina M."/>
            <person name="Feuerriegel G."/>
            <person name="Bunk B."/>
            <person name="Sproer C."/>
            <person name="Streit W.R."/>
            <person name="Rodriguez L.M."/>
            <person name="Overmann J."/>
            <person name="Jimenez D.J."/>
        </authorList>
    </citation>
    <scope>NUCLEOTIDE SEQUENCE</scope>
    <source>
        <strain evidence="3">MAG 7</strain>
    </source>
</reference>
<dbReference type="SUPFAM" id="SSF48452">
    <property type="entry name" value="TPR-like"/>
    <property type="match status" value="1"/>
</dbReference>
<gene>
    <name evidence="3" type="ORF">P0Y53_05230</name>
</gene>
<keyword evidence="1" id="KW-0802">TPR repeat</keyword>
<evidence type="ECO:0000256" key="2">
    <source>
        <dbReference type="SAM" id="SignalP"/>
    </source>
</evidence>
<dbReference type="InterPro" id="IPR019734">
    <property type="entry name" value="TPR_rpt"/>
</dbReference>
<accession>A0AAJ5WVH0</accession>
<evidence type="ECO:0000313" key="3">
    <source>
        <dbReference type="EMBL" id="WEK36899.1"/>
    </source>
</evidence>
<feature type="chain" id="PRO_5042592681" description="Tetratricopeptide repeat protein" evidence="2">
    <location>
        <begin position="20"/>
        <end position="526"/>
    </location>
</feature>
<evidence type="ECO:0000313" key="4">
    <source>
        <dbReference type="Proteomes" id="UP001220610"/>
    </source>
</evidence>
<dbReference type="PROSITE" id="PS50005">
    <property type="entry name" value="TPR"/>
    <property type="match status" value="1"/>
</dbReference>
<feature type="repeat" description="TPR" evidence="1">
    <location>
        <begin position="475"/>
        <end position="508"/>
    </location>
</feature>
<dbReference type="Gene3D" id="1.25.40.10">
    <property type="entry name" value="Tetratricopeptide repeat domain"/>
    <property type="match status" value="1"/>
</dbReference>
<dbReference type="EMBL" id="CP119311">
    <property type="protein sequence ID" value="WEK36899.1"/>
    <property type="molecule type" value="Genomic_DNA"/>
</dbReference>